<keyword evidence="2 4" id="KW-0238">DNA-binding</keyword>
<geneLocation type="plasmid" evidence="6 7">
    <name>pSRP1</name>
</geneLocation>
<dbReference type="SUPFAM" id="SSF46689">
    <property type="entry name" value="Homeodomain-like"/>
    <property type="match status" value="1"/>
</dbReference>
<evidence type="ECO:0000313" key="6">
    <source>
        <dbReference type="EMBL" id="QST86721.1"/>
    </source>
</evidence>
<dbReference type="Proteomes" id="UP000011074">
    <property type="component" value="Plasmid pSRP1"/>
</dbReference>
<organism evidence="6 7">
    <name type="scientific">Streptomyces rimosus subsp. rimosus (strain ATCC 10970 / DSM 40260 / JCM 4667 / NRRL 2234)</name>
    <dbReference type="NCBI Taxonomy" id="1265868"/>
    <lineage>
        <taxon>Bacteria</taxon>
        <taxon>Bacillati</taxon>
        <taxon>Actinomycetota</taxon>
        <taxon>Actinomycetes</taxon>
        <taxon>Kitasatosporales</taxon>
        <taxon>Streptomycetaceae</taxon>
        <taxon>Streptomyces</taxon>
    </lineage>
</organism>
<dbReference type="InterPro" id="IPR001647">
    <property type="entry name" value="HTH_TetR"/>
</dbReference>
<dbReference type="GeneID" id="66860648"/>
<dbReference type="InterPro" id="IPR009057">
    <property type="entry name" value="Homeodomain-like_sf"/>
</dbReference>
<evidence type="ECO:0000256" key="3">
    <source>
        <dbReference type="ARBA" id="ARBA00023163"/>
    </source>
</evidence>
<dbReference type="PANTHER" id="PTHR30055:SF234">
    <property type="entry name" value="HTH-TYPE TRANSCRIPTIONAL REGULATOR BETI"/>
    <property type="match status" value="1"/>
</dbReference>
<feature type="domain" description="HTH tetR-type" evidence="5">
    <location>
        <begin position="6"/>
        <end position="66"/>
    </location>
</feature>
<keyword evidence="1" id="KW-0805">Transcription regulation</keyword>
<gene>
    <name evidence="6" type="ORF">SRIM_041695</name>
</gene>
<reference evidence="6" key="2">
    <citation type="submission" date="2020-01" db="EMBL/GenBank/DDBJ databases">
        <authorList>
            <person name="Algora L."/>
            <person name="Schniete J.K."/>
            <person name="MacFadyen A."/>
            <person name="Hoskisson P.A."/>
            <person name="Hunter I.S."/>
            <person name="Herron P.R."/>
        </authorList>
    </citation>
    <scope>NUCLEOTIDE SEQUENCE</scope>
    <source>
        <strain evidence="6">ATCC 10970</strain>
        <plasmid evidence="6">pSRP1</plasmid>
    </source>
</reference>
<evidence type="ECO:0000256" key="1">
    <source>
        <dbReference type="ARBA" id="ARBA00023015"/>
    </source>
</evidence>
<evidence type="ECO:0000256" key="2">
    <source>
        <dbReference type="ARBA" id="ARBA00023125"/>
    </source>
</evidence>
<dbReference type="GO" id="GO:0000976">
    <property type="term" value="F:transcription cis-regulatory region binding"/>
    <property type="evidence" value="ECO:0007669"/>
    <property type="project" value="TreeGrafter"/>
</dbReference>
<dbReference type="EMBL" id="CP048262">
    <property type="protein sequence ID" value="QST86721.1"/>
    <property type="molecule type" value="Genomic_DNA"/>
</dbReference>
<dbReference type="PANTHER" id="PTHR30055">
    <property type="entry name" value="HTH-TYPE TRANSCRIPTIONAL REGULATOR RUTR"/>
    <property type="match status" value="1"/>
</dbReference>
<dbReference type="Gene3D" id="1.10.357.10">
    <property type="entry name" value="Tetracycline Repressor, domain 2"/>
    <property type="match status" value="1"/>
</dbReference>
<accession>A0A8A1V5D9</accession>
<feature type="DNA-binding region" description="H-T-H motif" evidence="4">
    <location>
        <begin position="29"/>
        <end position="48"/>
    </location>
</feature>
<keyword evidence="3" id="KW-0804">Transcription</keyword>
<dbReference type="InterPro" id="IPR050109">
    <property type="entry name" value="HTH-type_TetR-like_transc_reg"/>
</dbReference>
<dbReference type="PROSITE" id="PS01081">
    <property type="entry name" value="HTH_TETR_1"/>
    <property type="match status" value="1"/>
</dbReference>
<dbReference type="PROSITE" id="PS50977">
    <property type="entry name" value="HTH_TETR_2"/>
    <property type="match status" value="1"/>
</dbReference>
<dbReference type="AlphaFoldDB" id="A0A8A1V5D9"/>
<evidence type="ECO:0000313" key="7">
    <source>
        <dbReference type="Proteomes" id="UP000011074"/>
    </source>
</evidence>
<dbReference type="PRINTS" id="PR00455">
    <property type="entry name" value="HTHTETR"/>
</dbReference>
<keyword evidence="6" id="KW-0614">Plasmid</keyword>
<evidence type="ECO:0000256" key="4">
    <source>
        <dbReference type="PROSITE-ProRule" id="PRU00335"/>
    </source>
</evidence>
<dbReference type="GO" id="GO:0003700">
    <property type="term" value="F:DNA-binding transcription factor activity"/>
    <property type="evidence" value="ECO:0007669"/>
    <property type="project" value="TreeGrafter"/>
</dbReference>
<protein>
    <submittedName>
        <fullName evidence="6">Helix-turn-helix transcriptional regulator</fullName>
    </submittedName>
</protein>
<dbReference type="Pfam" id="PF00440">
    <property type="entry name" value="TetR_N"/>
    <property type="match status" value="1"/>
</dbReference>
<dbReference type="RefSeq" id="WP_030819678.1">
    <property type="nucleotide sequence ID" value="NZ_CP048262.1"/>
</dbReference>
<dbReference type="InterPro" id="IPR023772">
    <property type="entry name" value="DNA-bd_HTH_TetR-type_CS"/>
</dbReference>
<reference evidence="6" key="3">
    <citation type="journal article" date="2021" name="bioRxiv">
        <title>Bilateral symmetry of linear streptomycete chromosomes.</title>
        <authorList>
            <person name="Algora-Gallardo L."/>
            <person name="Schniete J.K."/>
            <person name="Mark D.R."/>
            <person name="Hunter I.S."/>
            <person name="Herron P.R."/>
        </authorList>
    </citation>
    <scope>NUCLEOTIDE SEQUENCE</scope>
    <source>
        <strain evidence="6">ATCC 10970</strain>
        <plasmid evidence="6">pSRP1</plasmid>
    </source>
</reference>
<evidence type="ECO:0000259" key="5">
    <source>
        <dbReference type="PROSITE" id="PS50977"/>
    </source>
</evidence>
<proteinExistence type="predicted"/>
<reference evidence="6" key="1">
    <citation type="submission" date="2012-12" db="EMBL/GenBank/DDBJ databases">
        <authorList>
            <person name="Pethick F.E."/>
            <person name="MacFadyen A.C."/>
            <person name="Tang Z."/>
            <person name="Sangal V."/>
            <person name="Tze-Tze L."/>
            <person name="Chu J."/>
            <person name="Guo M."/>
            <person name="Kirby R."/>
            <person name="Hoskisson P.A."/>
            <person name="Herron P.R."/>
            <person name="Hunter I.S."/>
        </authorList>
    </citation>
    <scope>NUCLEOTIDE SEQUENCE</scope>
    <source>
        <strain evidence="6">ATCC 10970</strain>
        <plasmid evidence="6">pSRP1</plasmid>
    </source>
</reference>
<sequence length="88" mass="9222">MQDRAVATRRTILTAAAEVIIERGYGGASISQITARAGVAAGAVYFHFRSKEGIAHALLGLDLAEGLPPCRGPALISRCCWPAASTRI</sequence>
<name>A0A8A1V5D9_STRR1</name>